<sequence length="1704" mass="193326">MGTTASQRLGKAGVDPKELSDADVELFRKLQVIVDSCVGVLHREDYLNFDQYLGNEDLRDLSRFLYYSFDAISDTQIKADKLKPFLFRSSILSVFGHIIVNAMTYIKRRALNTASQDTVTDTSQNPFLHVVTGTPGMGKTASRYPFITLLMSFGVETVKTQRAGEYSFVFLRTNKTMANTGRVTCRVSDGQEIHLDVQTYLYYYDVIMYPSDQEPNSQSTSTSDSPPQKKKRVIYTPKGLEDAGAVRLGQLIVPSVECFPHFLRLMIGKTTHVIKTPKPTDSDITVTGPSLLKKFSVIAGGSTLFYFERPEVLNEPLDVVDDPLSLSSDGRMTVSAHSTISKGSLLHAIPVKEVESPQPGQNPQPQTIQVDTQPYYVQEDLYVYPPSRIAEGSILTRPEKKSVQIPPDGMTPLGGDFRIEEGSIIKARSTLTPKSFLVHGYSIQNKLEDTGWHIIDDLAVSDTTNIPFDNHCVLFSSPDGSRWDTTNPQTKDKQYFIAEYVVPKFSLQEEAALLNTMYELSSLFAADRDEHEKALRMFSFVPRFVLQPILAQKAYEKLPMDAQNKAIQARRDEFFGPFVSHKLVHFSCPQFDCHNWYVQFATDEARRFLLDMFNLQASRKYNDFLQFLTKNGDFIQRNGALFHSFVLDAIAGGLHISSPTRFISKEPLDCGHFTLPKTIGYSNIYLRSSTNVLRAYLPDISAITEAQVSPFKPEYDALFKHAVSSQTISTAELERKGDLKKPVPGTIVNTSTKEKKERGKQKTKQPSPESLSESGSDFLSHSEAETPDFKCFTYSLNPLGANNAGFDSLLLFFKVHFVQQKMVVDGLSIIFIQSTLAGTHKISPSGSNLMFMWVALLASVYTLRFGVIFPFLFFVKSPLVENVTLDGVNTTKFFMDERNIWVVNGHARIVGEAERARIVGEDERTRIAEEDEHARIVRENYDYIDRLILDSVESLLPNRNPHHFRCCFCGLILKEDFPNHACERLDDSGPVQTFNRRITSPWETTSSGMGMVGIFDRHNPEENWRRLPGARLMTRTVYTLAREIRQDTLSGRSLTEKCGEYGIHLNYSANGRIPNSHENHNKIDPIDIVLIAPTEKRNDLHPLEHDTSKPEQDNSSFEVTYQAPILNLFSYFPQRQAVVEMTLLGQHLPLTMLPPTVAPSPNRPGTVYPHLSHLDSSCRMVSLWRDKTEIGFERANGQLCVRVGDCSLQPPNMDVEQLYKHKCIPLSQMYVPIDCLHSLPISLYNTRRYLPFEIKCLLAAYTKNETFTLNTLNLSNYLRHGQLVSLEDLKTILSLDILKKPVLAQSLSPLHAHRQSLGHLSMSDFQMLFSYVNGSSLIVANILELFMRYLQRPDQLTLRDLTFLVDCFEQKNPQPFTEEYLVAVRNRIEQTRKYVDIRSSSLIGSVDGTPIFTSSELESIHRLSASLSSTERFTLQKTDDVVVSMMKRKKETIEDTLEIMETLLKNALNIVNEQLRYLEELLIRGRRIEDLSDADRALLCGWFARNPLLDGSQKTRLSRFLNAALQIRRHVHPGTEDVQSNPQDAINMVSHEINSAERHLNALFEILRGDRQVVTEERNYLKRELNKIRSGIVTPIKTAFNTPDMRHRFSWKDLASLLSSPNGSDTPYLSAIRCFSDRYEVTPEDLTTETVNDLTPPLRTVPGTLRSTVILNYMDGDAEMNSTPEPDEKRNFEVKRTPEEDKRF</sequence>
<evidence type="ECO:0000313" key="3">
    <source>
        <dbReference type="Proteomes" id="UP001281761"/>
    </source>
</evidence>
<dbReference type="EMBL" id="JARBJD010000338">
    <property type="protein sequence ID" value="KAK2943568.1"/>
    <property type="molecule type" value="Genomic_DNA"/>
</dbReference>
<feature type="region of interest" description="Disordered" evidence="1">
    <location>
        <begin position="734"/>
        <end position="782"/>
    </location>
</feature>
<keyword evidence="3" id="KW-1185">Reference proteome</keyword>
<accession>A0ABQ9WVN9</accession>
<comment type="caution">
    <text evidence="2">The sequence shown here is derived from an EMBL/GenBank/DDBJ whole genome shotgun (WGS) entry which is preliminary data.</text>
</comment>
<proteinExistence type="predicted"/>
<dbReference type="Proteomes" id="UP001281761">
    <property type="component" value="Unassembled WGS sequence"/>
</dbReference>
<evidence type="ECO:0000256" key="1">
    <source>
        <dbReference type="SAM" id="MobiDB-lite"/>
    </source>
</evidence>
<evidence type="ECO:0000313" key="2">
    <source>
        <dbReference type="EMBL" id="KAK2943568.1"/>
    </source>
</evidence>
<reference evidence="2 3" key="1">
    <citation type="journal article" date="2022" name="bioRxiv">
        <title>Genomics of Preaxostyla Flagellates Illuminates Evolutionary Transitions and the Path Towards Mitochondrial Loss.</title>
        <authorList>
            <person name="Novak L.V.F."/>
            <person name="Treitli S.C."/>
            <person name="Pyrih J."/>
            <person name="Halakuc P."/>
            <person name="Pipaliya S.V."/>
            <person name="Vacek V."/>
            <person name="Brzon O."/>
            <person name="Soukal P."/>
            <person name="Eme L."/>
            <person name="Dacks J.B."/>
            <person name="Karnkowska A."/>
            <person name="Elias M."/>
            <person name="Hampl V."/>
        </authorList>
    </citation>
    <scope>NUCLEOTIDE SEQUENCE [LARGE SCALE GENOMIC DNA]</scope>
    <source>
        <strain evidence="2">NAU3</strain>
        <tissue evidence="2">Gut</tissue>
    </source>
</reference>
<gene>
    <name evidence="2" type="ORF">BLNAU_21499</name>
</gene>
<protein>
    <submittedName>
        <fullName evidence="2">Uncharacterized protein</fullName>
    </submittedName>
</protein>
<organism evidence="2 3">
    <name type="scientific">Blattamonas nauphoetae</name>
    <dbReference type="NCBI Taxonomy" id="2049346"/>
    <lineage>
        <taxon>Eukaryota</taxon>
        <taxon>Metamonada</taxon>
        <taxon>Preaxostyla</taxon>
        <taxon>Oxymonadida</taxon>
        <taxon>Blattamonas</taxon>
    </lineage>
</organism>
<name>A0ABQ9WVN9_9EUKA</name>
<feature type="region of interest" description="Disordered" evidence="1">
    <location>
        <begin position="1677"/>
        <end position="1704"/>
    </location>
</feature>
<feature type="compositionally biased region" description="Polar residues" evidence="1">
    <location>
        <begin position="766"/>
        <end position="779"/>
    </location>
</feature>
<feature type="compositionally biased region" description="Basic and acidic residues" evidence="1">
    <location>
        <begin position="1686"/>
        <end position="1704"/>
    </location>
</feature>